<sequence length="561" mass="62178">MSTALLSFHGDASKSSTLKHKPTELPRQLFHIIRGATDAFEALSLYLELIVEPSLGSNRGPRAELGYQSFDAHVGDTACQLRACMLLEMTSKIKETIPSTTTAMLASTITDLEELLARSRKMLDGLLVLDYNKIRSGGLEELGIPKAGLTTEDLLTKLGWSRQPRSTYQNRTNSSRNSFVSDRSVSSTTSSMADLSMGWNTPASSVCDLDMSATGKPGDGWDLSDIEMVTQFLVSSYVLSKYKRLTEVNGVYHVTLHPELAFQESQSLVPQEFPKGFVRPNKRANGEELLALQRYLSELSCTWLEARSYGSPVLHPNHHALLASTFRTSAKGVKSASSYVGYLTLRGLWGENATPMIIETTRFCPSGFHRNYFRITVQNTADNRGNNTDDSVHSAISWHLTHMTGQELAQFRQCSEPHIVISANSIDGNTSDYLNNLPLAHEHSDDCCSDNKDHCQAMLQSDQDRVVQAIFAEHRHYAFGLSGDEATLGDDIVVQCLMDRYVPGLSNAWQKSKAEAEQLGTGSSHKLCMWQHVFLETPARFLARIEGSDRPWILQSAQSGK</sequence>
<name>A0A9P4TNE0_CURKU</name>
<evidence type="ECO:0000313" key="2">
    <source>
        <dbReference type="EMBL" id="KAF3009739.1"/>
    </source>
</evidence>
<dbReference type="EMBL" id="SWKU01000002">
    <property type="protein sequence ID" value="KAF3009739.1"/>
    <property type="molecule type" value="Genomic_DNA"/>
</dbReference>
<evidence type="ECO:0000256" key="1">
    <source>
        <dbReference type="SAM" id="MobiDB-lite"/>
    </source>
</evidence>
<gene>
    <name evidence="2" type="ORF">E8E13_009287</name>
</gene>
<protein>
    <submittedName>
        <fullName evidence="2">Uncharacterized protein</fullName>
    </submittedName>
</protein>
<dbReference type="OrthoDB" id="2107640at2759"/>
<dbReference type="Proteomes" id="UP000801428">
    <property type="component" value="Unassembled WGS sequence"/>
</dbReference>
<accession>A0A9P4TNE0</accession>
<proteinExistence type="predicted"/>
<reference evidence="2" key="1">
    <citation type="submission" date="2019-04" db="EMBL/GenBank/DDBJ databases">
        <title>Sequencing of skin fungus with MAO and IRED activity.</title>
        <authorList>
            <person name="Marsaioli A.J."/>
            <person name="Bonatto J.M.C."/>
            <person name="Reis Junior O."/>
        </authorList>
    </citation>
    <scope>NUCLEOTIDE SEQUENCE</scope>
    <source>
        <strain evidence="2">30M1</strain>
    </source>
</reference>
<organism evidence="2 3">
    <name type="scientific">Curvularia kusanoi</name>
    <name type="common">Cochliobolus kusanoi</name>
    <dbReference type="NCBI Taxonomy" id="90978"/>
    <lineage>
        <taxon>Eukaryota</taxon>
        <taxon>Fungi</taxon>
        <taxon>Dikarya</taxon>
        <taxon>Ascomycota</taxon>
        <taxon>Pezizomycotina</taxon>
        <taxon>Dothideomycetes</taxon>
        <taxon>Pleosporomycetidae</taxon>
        <taxon>Pleosporales</taxon>
        <taxon>Pleosporineae</taxon>
        <taxon>Pleosporaceae</taxon>
        <taxon>Curvularia</taxon>
    </lineage>
</organism>
<evidence type="ECO:0000313" key="3">
    <source>
        <dbReference type="Proteomes" id="UP000801428"/>
    </source>
</evidence>
<keyword evidence="3" id="KW-1185">Reference proteome</keyword>
<dbReference type="AlphaFoldDB" id="A0A9P4TNE0"/>
<feature type="region of interest" description="Disordered" evidence="1">
    <location>
        <begin position="1"/>
        <end position="20"/>
    </location>
</feature>
<comment type="caution">
    <text evidence="2">The sequence shown here is derived from an EMBL/GenBank/DDBJ whole genome shotgun (WGS) entry which is preliminary data.</text>
</comment>